<keyword evidence="3 7" id="KW-0812">Transmembrane</keyword>
<evidence type="ECO:0000256" key="1">
    <source>
        <dbReference type="ARBA" id="ARBA00004141"/>
    </source>
</evidence>
<reference evidence="9" key="1">
    <citation type="submission" date="2016-04" db="UniProtKB">
        <authorList>
            <consortium name="WormBaseParasite"/>
        </authorList>
    </citation>
    <scope>IDENTIFICATION</scope>
</reference>
<evidence type="ECO:0000256" key="6">
    <source>
        <dbReference type="ARBA" id="ARBA00023180"/>
    </source>
</evidence>
<evidence type="ECO:0000256" key="3">
    <source>
        <dbReference type="ARBA" id="ARBA00022692"/>
    </source>
</evidence>
<feature type="transmembrane region" description="Helical" evidence="7">
    <location>
        <begin position="265"/>
        <end position="285"/>
    </location>
</feature>
<accession>A0A158R5A6</accession>
<dbReference type="Pfam" id="PF10204">
    <property type="entry name" value="DuoxA"/>
    <property type="match status" value="1"/>
</dbReference>
<dbReference type="InterPro" id="IPR018469">
    <property type="entry name" value="Dual_oxidase_maturation_fac"/>
</dbReference>
<evidence type="ECO:0000256" key="2">
    <source>
        <dbReference type="ARBA" id="ARBA00009816"/>
    </source>
</evidence>
<dbReference type="WBParaSite" id="SMUV_0000609501-mRNA-1">
    <property type="protein sequence ID" value="SMUV_0000609501-mRNA-1"/>
    <property type="gene ID" value="SMUV_0000609501"/>
</dbReference>
<dbReference type="PANTHER" id="PTHR31158:SF1">
    <property type="entry name" value="DOXA1 FACTOR-RELATED"/>
    <property type="match status" value="1"/>
</dbReference>
<organism evidence="8 9">
    <name type="scientific">Syphacia muris</name>
    <dbReference type="NCBI Taxonomy" id="451379"/>
    <lineage>
        <taxon>Eukaryota</taxon>
        <taxon>Metazoa</taxon>
        <taxon>Ecdysozoa</taxon>
        <taxon>Nematoda</taxon>
        <taxon>Chromadorea</taxon>
        <taxon>Rhabditida</taxon>
        <taxon>Spirurina</taxon>
        <taxon>Oxyuridomorpha</taxon>
        <taxon>Oxyuroidea</taxon>
        <taxon>Oxyuridae</taxon>
        <taxon>Syphacia</taxon>
    </lineage>
</organism>
<evidence type="ECO:0000313" key="8">
    <source>
        <dbReference type="Proteomes" id="UP000046393"/>
    </source>
</evidence>
<evidence type="ECO:0000256" key="4">
    <source>
        <dbReference type="ARBA" id="ARBA00022989"/>
    </source>
</evidence>
<protein>
    <submittedName>
        <fullName evidence="9">DUOXA-like protein C06E1.3</fullName>
    </submittedName>
</protein>
<dbReference type="STRING" id="451379.A0A158R5A6"/>
<feature type="transmembrane region" description="Helical" evidence="7">
    <location>
        <begin position="62"/>
        <end position="79"/>
    </location>
</feature>
<evidence type="ECO:0000256" key="5">
    <source>
        <dbReference type="ARBA" id="ARBA00023136"/>
    </source>
</evidence>
<keyword evidence="5 7" id="KW-0472">Membrane</keyword>
<feature type="transmembrane region" description="Helical" evidence="7">
    <location>
        <begin position="216"/>
        <end position="237"/>
    </location>
</feature>
<comment type="subcellular location">
    <subcellularLocation>
        <location evidence="1">Membrane</location>
        <topology evidence="1">Multi-pass membrane protein</topology>
    </subcellularLocation>
</comment>
<evidence type="ECO:0000313" key="9">
    <source>
        <dbReference type="WBParaSite" id="SMUV_0000609501-mRNA-1"/>
    </source>
</evidence>
<evidence type="ECO:0000256" key="7">
    <source>
        <dbReference type="SAM" id="Phobius"/>
    </source>
</evidence>
<name>A0A158R5A6_9BILA</name>
<dbReference type="AlphaFoldDB" id="A0A158R5A6"/>
<dbReference type="GO" id="GO:0005789">
    <property type="term" value="C:endoplasmic reticulum membrane"/>
    <property type="evidence" value="ECO:0007669"/>
    <property type="project" value="InterPro"/>
</dbReference>
<dbReference type="PANTHER" id="PTHR31158">
    <property type="entry name" value="DUAL OXIDASE 2"/>
    <property type="match status" value="1"/>
</dbReference>
<dbReference type="Proteomes" id="UP000046393">
    <property type="component" value="Unplaced"/>
</dbReference>
<dbReference type="GO" id="GO:0015031">
    <property type="term" value="P:protein transport"/>
    <property type="evidence" value="ECO:0007669"/>
    <property type="project" value="InterPro"/>
</dbReference>
<feature type="transmembrane region" description="Helical" evidence="7">
    <location>
        <begin position="30"/>
        <end position="50"/>
    </location>
</feature>
<sequence>MSTNGWFDAFRENGDPAWFGDNRTPVVFDLQIYAIGAVFLIFLMAFLIVLPGIRYHKCASALCIFLSIFVGAVIMISLYHPNWHEGEVQIYAPFRAFSTERMNAILGVKIGLKHANITLKGVPSHDNQINKFDGLKYNERVELLNRVSMHEEQERSLRKGLPYPILKVIEYLSIDRGGFVWGRQYRLCGYYTYCLLWTAFACWIVQIVLLCFVPHYFCVVTSVVGVLTIAADLLYIVCLPKHLQIPFPSVNDSLAILELHLSTCFYLTLTAGVISTVFGIILYYLETKTSYTLKTCMSCSTDECCAVQHKSKHCKYDFDELTISVSPASTKCSNCPSLDQRF</sequence>
<comment type="similarity">
    <text evidence="2">Belongs to the DUOXA family.</text>
</comment>
<feature type="transmembrane region" description="Helical" evidence="7">
    <location>
        <begin position="190"/>
        <end position="209"/>
    </location>
</feature>
<keyword evidence="4 7" id="KW-1133">Transmembrane helix</keyword>
<proteinExistence type="inferred from homology"/>
<keyword evidence="6" id="KW-0325">Glycoprotein</keyword>
<keyword evidence="8" id="KW-1185">Reference proteome</keyword>